<dbReference type="EMBL" id="DF968182">
    <property type="protein sequence ID" value="GAP42070.1"/>
    <property type="molecule type" value="Genomic_DNA"/>
</dbReference>
<evidence type="ECO:0000256" key="3">
    <source>
        <dbReference type="ARBA" id="ARBA00022452"/>
    </source>
</evidence>
<dbReference type="OrthoDB" id="9795928at2"/>
<dbReference type="InterPro" id="IPR008969">
    <property type="entry name" value="CarboxyPept-like_regulatory"/>
</dbReference>
<dbReference type="Proteomes" id="UP000053091">
    <property type="component" value="Unassembled WGS sequence"/>
</dbReference>
<sequence length="792" mass="88371">MKFFATAVVMLMLSYSAAYSQQKYELSGKVLSSGNKPLAGVNVRLESHTTGGVTDKTGRFTLGRFPEGNYYIIISSVGFETQRVNLSLKSDSSLKIILFPAVVTLSEVTIDGDYHNFRRSGDSRAVEVVTDEFLRKNLSGSLMKTLDRLPGVSAMSIGSGQSKPVIRGMSFNQVIVAENGVKHESQQWGADHGVEVDQFAVERVEVIKGPASLMYGSDAIAGVIDLKQSFVPAPGEAGGDITLSGQSNNMQAAASIGLYSRKEKWWAKARFTVIDYADYRIPADSVEYYSYYFRLKDRKLRNTAGEEKNGNIALGYISGKLNSTFYINNTSSKSGFFANAHGLEIRNSQIDYDRSDRDIDLPKQQVNHLKMHWQTSWEHAGFTHRMDIALQHNNRKEFSEAVEHGYMPKPPDSLERRFVKQTWSLAYAVKNRESAAIRLSAGINAEHQHNTSDGWGFILPSFKRNTAGAYLLGETKPSAKWLILSGLRMDAGSVLIEEYFDWFLSPAEENNTQMIYKQRAFATSPRFSHLSGSAGFVYKSGSVVVKTNLGNSFRLPLAKELASDGVNYHMYRFEKGNPLLKPETAWQLDAGLEVSRMKWAAEISPFISWFPSYIYLNPTPDYYEGLQVFNYTQADVLRAGGEFHLHYTILRKLKSGAIGEYVWSQQMSGIKKGFGLPFSPPASVLLNLSCEPVLGGVMSDTWISLDFKMVAAQNNIVPPEKKTPGYNVLNIGAGSTLKAGKQSLEITLRITNLLNRRYLDHTGFYRLIEVPDPGRGFQLSLRMPFNINTKKT</sequence>
<accession>A0A0S7BYM1</accession>
<feature type="signal peptide" evidence="12">
    <location>
        <begin position="1"/>
        <end position="20"/>
    </location>
</feature>
<evidence type="ECO:0000256" key="11">
    <source>
        <dbReference type="RuleBase" id="RU003357"/>
    </source>
</evidence>
<feature type="chain" id="PRO_5006633303" evidence="12">
    <location>
        <begin position="21"/>
        <end position="792"/>
    </location>
</feature>
<evidence type="ECO:0000259" key="13">
    <source>
        <dbReference type="Pfam" id="PF00593"/>
    </source>
</evidence>
<evidence type="ECO:0000256" key="2">
    <source>
        <dbReference type="ARBA" id="ARBA00022448"/>
    </source>
</evidence>
<dbReference type="InterPro" id="IPR039426">
    <property type="entry name" value="TonB-dep_rcpt-like"/>
</dbReference>
<evidence type="ECO:0000256" key="4">
    <source>
        <dbReference type="ARBA" id="ARBA00022692"/>
    </source>
</evidence>
<dbReference type="SUPFAM" id="SSF56935">
    <property type="entry name" value="Porins"/>
    <property type="match status" value="1"/>
</dbReference>
<dbReference type="STRING" id="1678841.TBC1_11198"/>
<evidence type="ECO:0000256" key="9">
    <source>
        <dbReference type="ARBA" id="ARBA00023237"/>
    </source>
</evidence>
<dbReference type="SUPFAM" id="SSF49464">
    <property type="entry name" value="Carboxypeptidase regulatory domain-like"/>
    <property type="match status" value="1"/>
</dbReference>
<comment type="similarity">
    <text evidence="10 11">Belongs to the TonB-dependent receptor family.</text>
</comment>
<proteinExistence type="inferred from homology"/>
<keyword evidence="7 10" id="KW-0472">Membrane</keyword>
<dbReference type="Pfam" id="PF13715">
    <property type="entry name" value="CarbopepD_reg_2"/>
    <property type="match status" value="1"/>
</dbReference>
<keyword evidence="5 12" id="KW-0732">Signal</keyword>
<evidence type="ECO:0000313" key="15">
    <source>
        <dbReference type="EMBL" id="GAP42070.1"/>
    </source>
</evidence>
<dbReference type="RefSeq" id="WP_062037222.1">
    <property type="nucleotide sequence ID" value="NZ_DF968182.1"/>
</dbReference>
<dbReference type="Pfam" id="PF00593">
    <property type="entry name" value="TonB_dep_Rec_b-barrel"/>
    <property type="match status" value="1"/>
</dbReference>
<evidence type="ECO:0000259" key="14">
    <source>
        <dbReference type="Pfam" id="PF07715"/>
    </source>
</evidence>
<evidence type="ECO:0000256" key="12">
    <source>
        <dbReference type="SAM" id="SignalP"/>
    </source>
</evidence>
<evidence type="ECO:0000256" key="7">
    <source>
        <dbReference type="ARBA" id="ARBA00023136"/>
    </source>
</evidence>
<comment type="subcellular location">
    <subcellularLocation>
        <location evidence="1 10">Cell outer membrane</location>
        <topology evidence="1 10">Multi-pass membrane protein</topology>
    </subcellularLocation>
</comment>
<dbReference type="AlphaFoldDB" id="A0A0S7BYM1"/>
<keyword evidence="16" id="KW-1185">Reference proteome</keyword>
<name>A0A0S7BYM1_9BACT</name>
<keyword evidence="3 10" id="KW-1134">Transmembrane beta strand</keyword>
<evidence type="ECO:0000256" key="1">
    <source>
        <dbReference type="ARBA" id="ARBA00004571"/>
    </source>
</evidence>
<keyword evidence="4 10" id="KW-0812">Transmembrane</keyword>
<dbReference type="GO" id="GO:0044718">
    <property type="term" value="P:siderophore transmembrane transport"/>
    <property type="evidence" value="ECO:0007669"/>
    <property type="project" value="TreeGrafter"/>
</dbReference>
<dbReference type="InterPro" id="IPR037066">
    <property type="entry name" value="Plug_dom_sf"/>
</dbReference>
<dbReference type="InterPro" id="IPR012910">
    <property type="entry name" value="Plug_dom"/>
</dbReference>
<evidence type="ECO:0000256" key="5">
    <source>
        <dbReference type="ARBA" id="ARBA00022729"/>
    </source>
</evidence>
<dbReference type="Gene3D" id="2.60.40.1120">
    <property type="entry name" value="Carboxypeptidase-like, regulatory domain"/>
    <property type="match status" value="1"/>
</dbReference>
<dbReference type="PANTHER" id="PTHR30069:SF29">
    <property type="entry name" value="HEMOGLOBIN AND HEMOGLOBIN-HAPTOGLOBIN-BINDING PROTEIN 1-RELATED"/>
    <property type="match status" value="1"/>
</dbReference>
<gene>
    <name evidence="15" type="ORF">TBC1_11198</name>
</gene>
<dbReference type="InterPro" id="IPR000531">
    <property type="entry name" value="Beta-barrel_TonB"/>
</dbReference>
<keyword evidence="6 11" id="KW-0798">TonB box</keyword>
<evidence type="ECO:0000256" key="10">
    <source>
        <dbReference type="PROSITE-ProRule" id="PRU01360"/>
    </source>
</evidence>
<keyword evidence="9 10" id="KW-0998">Cell outer membrane</keyword>
<dbReference type="GO" id="GO:0015344">
    <property type="term" value="F:siderophore uptake transmembrane transporter activity"/>
    <property type="evidence" value="ECO:0007669"/>
    <property type="project" value="TreeGrafter"/>
</dbReference>
<keyword evidence="2 10" id="KW-0813">Transport</keyword>
<dbReference type="Gene3D" id="2.170.130.10">
    <property type="entry name" value="TonB-dependent receptor, plug domain"/>
    <property type="match status" value="1"/>
</dbReference>
<feature type="domain" description="TonB-dependent receptor-like beta-barrel" evidence="13">
    <location>
        <begin position="313"/>
        <end position="753"/>
    </location>
</feature>
<dbReference type="PATRIC" id="fig|1678841.3.peg.235"/>
<dbReference type="PROSITE" id="PS52016">
    <property type="entry name" value="TONB_DEPENDENT_REC_3"/>
    <property type="match status" value="1"/>
</dbReference>
<reference evidence="15" key="1">
    <citation type="journal article" date="2015" name="Genome Announc.">
        <title>Draft Genome Sequence of Bacteroidales Strain TBC1, a Novel Isolate from a Methanogenic Wastewater Treatment System.</title>
        <authorList>
            <person name="Tourlousse D.M."/>
            <person name="Matsuura N."/>
            <person name="Sun L."/>
            <person name="Toyonaga M."/>
            <person name="Kuroda K."/>
            <person name="Ohashi A."/>
            <person name="Cruz R."/>
            <person name="Yamaguchi T."/>
            <person name="Sekiguchi Y."/>
        </authorList>
    </citation>
    <scope>NUCLEOTIDE SEQUENCE [LARGE SCALE GENOMIC DNA]</scope>
    <source>
        <strain evidence="15">TBC1</strain>
    </source>
</reference>
<protein>
    <submittedName>
        <fullName evidence="15">Outer membrane receptor proteins, mostly Fe transport</fullName>
    </submittedName>
</protein>
<feature type="domain" description="TonB-dependent receptor plug" evidence="14">
    <location>
        <begin position="124"/>
        <end position="223"/>
    </location>
</feature>
<evidence type="ECO:0000256" key="6">
    <source>
        <dbReference type="ARBA" id="ARBA00023077"/>
    </source>
</evidence>
<dbReference type="Gene3D" id="2.40.170.20">
    <property type="entry name" value="TonB-dependent receptor, beta-barrel domain"/>
    <property type="match status" value="1"/>
</dbReference>
<evidence type="ECO:0000313" key="16">
    <source>
        <dbReference type="Proteomes" id="UP000053091"/>
    </source>
</evidence>
<keyword evidence="8 15" id="KW-0675">Receptor</keyword>
<dbReference type="GO" id="GO:0009279">
    <property type="term" value="C:cell outer membrane"/>
    <property type="evidence" value="ECO:0007669"/>
    <property type="project" value="UniProtKB-SubCell"/>
</dbReference>
<dbReference type="InterPro" id="IPR036942">
    <property type="entry name" value="Beta-barrel_TonB_sf"/>
</dbReference>
<organism evidence="15">
    <name type="scientific">Lentimicrobium saccharophilum</name>
    <dbReference type="NCBI Taxonomy" id="1678841"/>
    <lineage>
        <taxon>Bacteria</taxon>
        <taxon>Pseudomonadati</taxon>
        <taxon>Bacteroidota</taxon>
        <taxon>Bacteroidia</taxon>
        <taxon>Bacteroidales</taxon>
        <taxon>Lentimicrobiaceae</taxon>
        <taxon>Lentimicrobium</taxon>
    </lineage>
</organism>
<evidence type="ECO:0000256" key="8">
    <source>
        <dbReference type="ARBA" id="ARBA00023170"/>
    </source>
</evidence>
<dbReference type="Pfam" id="PF07715">
    <property type="entry name" value="Plug"/>
    <property type="match status" value="1"/>
</dbReference>
<dbReference type="PANTHER" id="PTHR30069">
    <property type="entry name" value="TONB-DEPENDENT OUTER MEMBRANE RECEPTOR"/>
    <property type="match status" value="1"/>
</dbReference>